<evidence type="ECO:0000313" key="12">
    <source>
        <dbReference type="EMBL" id="PSK94762.1"/>
    </source>
</evidence>
<dbReference type="InterPro" id="IPR011990">
    <property type="entry name" value="TPR-like_helical_dom_sf"/>
</dbReference>
<feature type="transmembrane region" description="Helical" evidence="9">
    <location>
        <begin position="423"/>
        <end position="444"/>
    </location>
</feature>
<dbReference type="GO" id="GO:0030295">
    <property type="term" value="F:protein kinase activator activity"/>
    <property type="evidence" value="ECO:0007669"/>
    <property type="project" value="TreeGrafter"/>
</dbReference>
<keyword evidence="3" id="KW-0808">Transferase</keyword>
<dbReference type="GO" id="GO:0005524">
    <property type="term" value="F:ATP binding"/>
    <property type="evidence" value="ECO:0007669"/>
    <property type="project" value="UniProtKB-KW"/>
</dbReference>
<feature type="coiled-coil region" evidence="8">
    <location>
        <begin position="386"/>
        <end position="422"/>
    </location>
</feature>
<evidence type="ECO:0000256" key="10">
    <source>
        <dbReference type="SAM" id="SignalP"/>
    </source>
</evidence>
<keyword evidence="9" id="KW-1133">Transmembrane helix</keyword>
<dbReference type="GO" id="GO:0007234">
    <property type="term" value="P:osmosensory signaling via phosphorelay pathway"/>
    <property type="evidence" value="ECO:0007669"/>
    <property type="project" value="TreeGrafter"/>
</dbReference>
<proteinExistence type="predicted"/>
<dbReference type="GO" id="GO:0000155">
    <property type="term" value="F:phosphorelay sensor kinase activity"/>
    <property type="evidence" value="ECO:0007669"/>
    <property type="project" value="InterPro"/>
</dbReference>
<dbReference type="Proteomes" id="UP000240572">
    <property type="component" value="Unassembled WGS sequence"/>
</dbReference>
<dbReference type="SMART" id="SM00387">
    <property type="entry name" value="HATPase_c"/>
    <property type="match status" value="1"/>
</dbReference>
<keyword evidence="9" id="KW-0812">Transmembrane</keyword>
<dbReference type="CDD" id="cd00082">
    <property type="entry name" value="HisKA"/>
    <property type="match status" value="1"/>
</dbReference>
<dbReference type="InterPro" id="IPR036890">
    <property type="entry name" value="HATPase_C_sf"/>
</dbReference>
<dbReference type="Pfam" id="PF02518">
    <property type="entry name" value="HATPase_c"/>
    <property type="match status" value="1"/>
</dbReference>
<reference evidence="12 13" key="1">
    <citation type="submission" date="2018-03" db="EMBL/GenBank/DDBJ databases">
        <title>Genomic Encyclopedia of Type Strains, Phase III (KMG-III): the genomes of soil and plant-associated and newly described type strains.</title>
        <authorList>
            <person name="Whitman W."/>
        </authorList>
    </citation>
    <scope>NUCLEOTIDE SEQUENCE [LARGE SCALE GENOMIC DNA]</scope>
    <source>
        <strain evidence="12 13">CGMCC 1.12700</strain>
    </source>
</reference>
<evidence type="ECO:0000256" key="8">
    <source>
        <dbReference type="SAM" id="Coils"/>
    </source>
</evidence>
<dbReference type="OrthoDB" id="9781208at2"/>
<keyword evidence="7" id="KW-0902">Two-component regulatory system</keyword>
<accession>A0A2P8DC19</accession>
<keyword evidence="6" id="KW-0067">ATP-binding</keyword>
<dbReference type="Gene3D" id="3.30.565.10">
    <property type="entry name" value="Histidine kinase-like ATPase, C-terminal domain"/>
    <property type="match status" value="1"/>
</dbReference>
<dbReference type="EC" id="2.7.13.3" evidence="2"/>
<sequence>MRKIFTLLFLWLPTVLAAQHAFKKEAQQCDSLIGITNNHELEILARKVLPQVAGDDWYNLALFHYYIGQSMEMPANYDTAVSHYEQAIAYARKAKDGALLSRPLRGLVFAYYAAGEKMKLDEVARELEHMSDTTKNQDLRIINNSVLANYYAAKGIHEKQLNYLLEDLAYAQRELAKGKETARFNAYVAEDLIKIAELYNVNLKQPDKSKVYLDKARPHILPADRGASVFYYKLYAEALLDLGQADKANLYYDSLSAMCTGGFGMACNVRITLDLVFIEHMLAAGKQDQARLFLDRAKKLAPEYAQDPTTLSQLQLLEGQVYMAAADYKAALPLLKQAEAGGRLVSLEFFTKVQAALARCSAGLGQWQDAYRYAQENVLLQDSLYLEKTQQGLANAEAKYQNKEKQQQIEQQQVQLSYARKQLWWLVAGLALVLLIAVLLFVIYRNKKRTADLLDHKNKTLARLNHDLEEANQTKAKLFSIISHDLRSPISQVYQFLKLQQLDQNRLTEEQRNVLSYRIQTATGSLLETMEDLLLWSKTQMNQFNTEMQPVSVADVVTDCLQLLQLNSDAKGLRVNNAVAADARVKSDPYFLQAIVRNLLQNAIKAAPEGSVIDIGFTGHTLSIGNDGVHFSQADYETAIAAAQSPKSLSGLGLRLVDELSRKIGATITFADTTGSGTRVALSMG</sequence>
<keyword evidence="9" id="KW-0472">Membrane</keyword>
<dbReference type="SMART" id="SM00388">
    <property type="entry name" value="HisKA"/>
    <property type="match status" value="1"/>
</dbReference>
<dbReference type="SUPFAM" id="SSF47384">
    <property type="entry name" value="Homodimeric domain of signal transducing histidine kinase"/>
    <property type="match status" value="1"/>
</dbReference>
<evidence type="ECO:0000256" key="4">
    <source>
        <dbReference type="ARBA" id="ARBA00022741"/>
    </source>
</evidence>
<organism evidence="12 13">
    <name type="scientific">Taibaiella chishuiensis</name>
    <dbReference type="NCBI Taxonomy" id="1434707"/>
    <lineage>
        <taxon>Bacteria</taxon>
        <taxon>Pseudomonadati</taxon>
        <taxon>Bacteroidota</taxon>
        <taxon>Chitinophagia</taxon>
        <taxon>Chitinophagales</taxon>
        <taxon>Chitinophagaceae</taxon>
        <taxon>Taibaiella</taxon>
    </lineage>
</organism>
<evidence type="ECO:0000256" key="3">
    <source>
        <dbReference type="ARBA" id="ARBA00022679"/>
    </source>
</evidence>
<dbReference type="Gene3D" id="1.10.287.130">
    <property type="match status" value="1"/>
</dbReference>
<dbReference type="InterPro" id="IPR036097">
    <property type="entry name" value="HisK_dim/P_sf"/>
</dbReference>
<dbReference type="InterPro" id="IPR003661">
    <property type="entry name" value="HisK_dim/P_dom"/>
</dbReference>
<dbReference type="SUPFAM" id="SSF55874">
    <property type="entry name" value="ATPase domain of HSP90 chaperone/DNA topoisomerase II/histidine kinase"/>
    <property type="match status" value="1"/>
</dbReference>
<evidence type="ECO:0000313" key="13">
    <source>
        <dbReference type="Proteomes" id="UP000240572"/>
    </source>
</evidence>
<feature type="domain" description="Histidine kinase" evidence="11">
    <location>
        <begin position="481"/>
        <end position="685"/>
    </location>
</feature>
<evidence type="ECO:0000256" key="9">
    <source>
        <dbReference type="SAM" id="Phobius"/>
    </source>
</evidence>
<comment type="catalytic activity">
    <reaction evidence="1">
        <text>ATP + protein L-histidine = ADP + protein N-phospho-L-histidine.</text>
        <dbReference type="EC" id="2.7.13.3"/>
    </reaction>
</comment>
<keyword evidence="4" id="KW-0547">Nucleotide-binding</keyword>
<dbReference type="InterPro" id="IPR050351">
    <property type="entry name" value="BphY/WalK/GraS-like"/>
</dbReference>
<evidence type="ECO:0000256" key="7">
    <source>
        <dbReference type="ARBA" id="ARBA00023012"/>
    </source>
</evidence>
<keyword evidence="5 12" id="KW-0418">Kinase</keyword>
<dbReference type="Gene3D" id="1.25.40.10">
    <property type="entry name" value="Tetratricopeptide repeat domain"/>
    <property type="match status" value="1"/>
</dbReference>
<keyword evidence="8" id="KW-0175">Coiled coil</keyword>
<keyword evidence="13" id="KW-1185">Reference proteome</keyword>
<dbReference type="InterPro" id="IPR005467">
    <property type="entry name" value="His_kinase_dom"/>
</dbReference>
<dbReference type="AlphaFoldDB" id="A0A2P8DC19"/>
<dbReference type="PROSITE" id="PS50109">
    <property type="entry name" value="HIS_KIN"/>
    <property type="match status" value="1"/>
</dbReference>
<name>A0A2P8DC19_9BACT</name>
<feature type="signal peptide" evidence="10">
    <location>
        <begin position="1"/>
        <end position="17"/>
    </location>
</feature>
<evidence type="ECO:0000256" key="1">
    <source>
        <dbReference type="ARBA" id="ARBA00000085"/>
    </source>
</evidence>
<evidence type="ECO:0000256" key="6">
    <source>
        <dbReference type="ARBA" id="ARBA00022840"/>
    </source>
</evidence>
<dbReference type="GO" id="GO:0000156">
    <property type="term" value="F:phosphorelay response regulator activity"/>
    <property type="evidence" value="ECO:0007669"/>
    <property type="project" value="TreeGrafter"/>
</dbReference>
<dbReference type="InterPro" id="IPR003594">
    <property type="entry name" value="HATPase_dom"/>
</dbReference>
<keyword evidence="10" id="KW-0732">Signal</keyword>
<protein>
    <recommendedName>
        <fullName evidence="2">histidine kinase</fullName>
        <ecNumber evidence="2">2.7.13.3</ecNumber>
    </recommendedName>
</protein>
<evidence type="ECO:0000256" key="2">
    <source>
        <dbReference type="ARBA" id="ARBA00012438"/>
    </source>
</evidence>
<gene>
    <name evidence="12" type="ORF">B0I18_101922</name>
</gene>
<dbReference type="EMBL" id="PYGD01000001">
    <property type="protein sequence ID" value="PSK94762.1"/>
    <property type="molecule type" value="Genomic_DNA"/>
</dbReference>
<dbReference type="RefSeq" id="WP_106521448.1">
    <property type="nucleotide sequence ID" value="NZ_PYGD01000001.1"/>
</dbReference>
<evidence type="ECO:0000259" key="11">
    <source>
        <dbReference type="PROSITE" id="PS50109"/>
    </source>
</evidence>
<evidence type="ECO:0000256" key="5">
    <source>
        <dbReference type="ARBA" id="ARBA00022777"/>
    </source>
</evidence>
<comment type="caution">
    <text evidence="12">The sequence shown here is derived from an EMBL/GenBank/DDBJ whole genome shotgun (WGS) entry which is preliminary data.</text>
</comment>
<dbReference type="PANTHER" id="PTHR42878:SF7">
    <property type="entry name" value="SENSOR HISTIDINE KINASE GLRK"/>
    <property type="match status" value="1"/>
</dbReference>
<feature type="chain" id="PRO_5015151748" description="histidine kinase" evidence="10">
    <location>
        <begin position="18"/>
        <end position="685"/>
    </location>
</feature>
<dbReference type="PANTHER" id="PTHR42878">
    <property type="entry name" value="TWO-COMPONENT HISTIDINE KINASE"/>
    <property type="match status" value="1"/>
</dbReference>